<keyword evidence="1" id="KW-0732">Signal</keyword>
<dbReference type="Pfam" id="PF07679">
    <property type="entry name" value="I-set"/>
    <property type="match status" value="1"/>
</dbReference>
<organism evidence="6">
    <name type="scientific">Medioppia subpectinata</name>
    <dbReference type="NCBI Taxonomy" id="1979941"/>
    <lineage>
        <taxon>Eukaryota</taxon>
        <taxon>Metazoa</taxon>
        <taxon>Ecdysozoa</taxon>
        <taxon>Arthropoda</taxon>
        <taxon>Chelicerata</taxon>
        <taxon>Arachnida</taxon>
        <taxon>Acari</taxon>
        <taxon>Acariformes</taxon>
        <taxon>Sarcoptiformes</taxon>
        <taxon>Oribatida</taxon>
        <taxon>Brachypylina</taxon>
        <taxon>Oppioidea</taxon>
        <taxon>Oppiidae</taxon>
        <taxon>Medioppia</taxon>
    </lineage>
</organism>
<dbReference type="AlphaFoldDB" id="A0A7R9Q006"/>
<dbReference type="PROSITE" id="PS50835">
    <property type="entry name" value="IG_LIKE"/>
    <property type="match status" value="3"/>
</dbReference>
<dbReference type="EMBL" id="CAJPIZ010004433">
    <property type="protein sequence ID" value="CAG2107533.1"/>
    <property type="molecule type" value="Genomic_DNA"/>
</dbReference>
<dbReference type="InterPro" id="IPR003598">
    <property type="entry name" value="Ig_sub2"/>
</dbReference>
<accession>A0A7R9Q006</accession>
<dbReference type="InterPro" id="IPR013098">
    <property type="entry name" value="Ig_I-set"/>
</dbReference>
<dbReference type="Pfam" id="PF13927">
    <property type="entry name" value="Ig_3"/>
    <property type="match status" value="1"/>
</dbReference>
<reference evidence="6" key="1">
    <citation type="submission" date="2020-11" db="EMBL/GenBank/DDBJ databases">
        <authorList>
            <person name="Tran Van P."/>
        </authorList>
    </citation>
    <scope>NUCLEOTIDE SEQUENCE</scope>
</reference>
<evidence type="ECO:0000256" key="3">
    <source>
        <dbReference type="ARBA" id="ARBA00023157"/>
    </source>
</evidence>
<name>A0A7R9Q006_9ACAR</name>
<evidence type="ECO:0000256" key="2">
    <source>
        <dbReference type="ARBA" id="ARBA00022737"/>
    </source>
</evidence>
<evidence type="ECO:0000259" key="5">
    <source>
        <dbReference type="PROSITE" id="PS50835"/>
    </source>
</evidence>
<evidence type="ECO:0000313" key="7">
    <source>
        <dbReference type="Proteomes" id="UP000759131"/>
    </source>
</evidence>
<feature type="domain" description="Ig-like" evidence="5">
    <location>
        <begin position="196"/>
        <end position="241"/>
    </location>
</feature>
<dbReference type="Gene3D" id="2.60.40.10">
    <property type="entry name" value="Immunoglobulins"/>
    <property type="match status" value="3"/>
</dbReference>
<dbReference type="InterPro" id="IPR013783">
    <property type="entry name" value="Ig-like_fold"/>
</dbReference>
<feature type="domain" description="Ig-like" evidence="5">
    <location>
        <begin position="94"/>
        <end position="183"/>
    </location>
</feature>
<sequence>REIPAIQIYPESSQTVVRGGSALFQCRVTSGVPTPTVEWRRSDGSLFTPSTELLDGVLRFNRVTGDEDGAYICTAENIAGRVTAQAVLRIQGAPTVKILQSSPYRVRPNEKVRLECEANGDQTSNLIWRRVSHQLHSGAPILVAGTESEGRAVIEISNVTASDSGVYVCTSTSPFGTIEERIHLIVEDDLMGTVVPHIVVEDRVVTVAAGKRATLRCFVRGTTRPVELSWIRAGNQSLPTS</sequence>
<keyword evidence="2" id="KW-0677">Repeat</keyword>
<dbReference type="Proteomes" id="UP000759131">
    <property type="component" value="Unassembled WGS sequence"/>
</dbReference>
<dbReference type="InterPro" id="IPR051170">
    <property type="entry name" value="Neural/epithelial_adhesion"/>
</dbReference>
<dbReference type="InterPro" id="IPR036179">
    <property type="entry name" value="Ig-like_dom_sf"/>
</dbReference>
<dbReference type="PANTHER" id="PTHR12231">
    <property type="entry name" value="CTX-RELATED TYPE I TRANSMEMBRANE PROTEIN"/>
    <property type="match status" value="1"/>
</dbReference>
<evidence type="ECO:0000256" key="4">
    <source>
        <dbReference type="ARBA" id="ARBA00023319"/>
    </source>
</evidence>
<dbReference type="PANTHER" id="PTHR12231:SF253">
    <property type="entry name" value="DPR-INTERACTING PROTEIN ETA, ISOFORM B-RELATED"/>
    <property type="match status" value="1"/>
</dbReference>
<dbReference type="SMART" id="SM00408">
    <property type="entry name" value="IGc2"/>
    <property type="match status" value="2"/>
</dbReference>
<evidence type="ECO:0000313" key="6">
    <source>
        <dbReference type="EMBL" id="CAD7627103.1"/>
    </source>
</evidence>
<evidence type="ECO:0000256" key="1">
    <source>
        <dbReference type="ARBA" id="ARBA00022729"/>
    </source>
</evidence>
<proteinExistence type="predicted"/>
<dbReference type="OrthoDB" id="6514856at2759"/>
<feature type="non-terminal residue" evidence="6">
    <location>
        <position position="1"/>
    </location>
</feature>
<keyword evidence="7" id="KW-1185">Reference proteome</keyword>
<gene>
    <name evidence="6" type="ORF">OSB1V03_LOCUS7533</name>
</gene>
<keyword evidence="3" id="KW-1015">Disulfide bond</keyword>
<protein>
    <recommendedName>
        <fullName evidence="5">Ig-like domain-containing protein</fullName>
    </recommendedName>
</protein>
<feature type="non-terminal residue" evidence="6">
    <location>
        <position position="241"/>
    </location>
</feature>
<keyword evidence="4" id="KW-0393">Immunoglobulin domain</keyword>
<dbReference type="InterPro" id="IPR007110">
    <property type="entry name" value="Ig-like_dom"/>
</dbReference>
<dbReference type="SMART" id="SM00409">
    <property type="entry name" value="IG"/>
    <property type="match status" value="2"/>
</dbReference>
<dbReference type="InterPro" id="IPR003599">
    <property type="entry name" value="Ig_sub"/>
</dbReference>
<feature type="domain" description="Ig-like" evidence="5">
    <location>
        <begin position="4"/>
        <end position="89"/>
    </location>
</feature>
<dbReference type="SUPFAM" id="SSF48726">
    <property type="entry name" value="Immunoglobulin"/>
    <property type="match status" value="3"/>
</dbReference>
<dbReference type="EMBL" id="OC859008">
    <property type="protein sequence ID" value="CAD7627103.1"/>
    <property type="molecule type" value="Genomic_DNA"/>
</dbReference>